<evidence type="ECO:0000313" key="1">
    <source>
        <dbReference type="EMBL" id="PQA86127.1"/>
    </source>
</evidence>
<gene>
    <name evidence="1" type="ORF">CW354_17355</name>
</gene>
<name>A0A2S7K0T9_9PROT</name>
<accession>A0A2S7K0T9</accession>
<evidence type="ECO:0000313" key="2">
    <source>
        <dbReference type="Proteomes" id="UP000239504"/>
    </source>
</evidence>
<dbReference type="AlphaFoldDB" id="A0A2S7K0T9"/>
<reference evidence="1 2" key="1">
    <citation type="submission" date="2017-12" db="EMBL/GenBank/DDBJ databases">
        <authorList>
            <person name="Hurst M.R.H."/>
        </authorList>
    </citation>
    <scope>NUCLEOTIDE SEQUENCE [LARGE SCALE GENOMIC DNA]</scope>
    <source>
        <strain evidence="1 2">SY-3-19</strain>
    </source>
</reference>
<dbReference type="Proteomes" id="UP000239504">
    <property type="component" value="Unassembled WGS sequence"/>
</dbReference>
<sequence>MQRLHFRMSSGMNKPYLNFLIWLASAFLIPGNAAAEWKTYEGIYIRGFENHSFRECGKDDAWWVDLTSEASAQFKSFLDSNDSEEMLRTETDELSKLPANGWSVGDRFFVHVEGFLHSKGEYGHMGLWNRQLTIRQFNSLRFPTESDLAQCD</sequence>
<keyword evidence="2" id="KW-1185">Reference proteome</keyword>
<protein>
    <submittedName>
        <fullName evidence="1">Uncharacterized protein</fullName>
    </submittedName>
</protein>
<dbReference type="EMBL" id="PJCH01000015">
    <property type="protein sequence ID" value="PQA86127.1"/>
    <property type="molecule type" value="Genomic_DNA"/>
</dbReference>
<comment type="caution">
    <text evidence="1">The sequence shown here is derived from an EMBL/GenBank/DDBJ whole genome shotgun (WGS) entry which is preliminary data.</text>
</comment>
<organism evidence="1 2">
    <name type="scientific">Hyphococcus luteus</name>
    <dbReference type="NCBI Taxonomy" id="2058213"/>
    <lineage>
        <taxon>Bacteria</taxon>
        <taxon>Pseudomonadati</taxon>
        <taxon>Pseudomonadota</taxon>
        <taxon>Alphaproteobacteria</taxon>
        <taxon>Parvularculales</taxon>
        <taxon>Parvularculaceae</taxon>
        <taxon>Hyphococcus</taxon>
    </lineage>
</organism>
<proteinExistence type="predicted"/>